<dbReference type="Gene3D" id="2.40.10.10">
    <property type="entry name" value="Trypsin-like serine proteases"/>
    <property type="match status" value="2"/>
</dbReference>
<keyword evidence="8" id="KW-1185">Reference proteome</keyword>
<keyword evidence="4" id="KW-1015">Disulfide bond</keyword>
<reference evidence="7 8" key="1">
    <citation type="submission" date="2017-07" db="EMBL/GenBank/DDBJ databases">
        <authorList>
            <person name="Talla V."/>
            <person name="Backstrom N."/>
        </authorList>
    </citation>
    <scope>NUCLEOTIDE SEQUENCE [LARGE SCALE GENOMIC DNA]</scope>
</reference>
<dbReference type="PANTHER" id="PTHR24276:SF91">
    <property type="entry name" value="AT26814P-RELATED"/>
    <property type="match status" value="1"/>
</dbReference>
<proteinExistence type="predicted"/>
<accession>A0A5E4Q3N5</accession>
<dbReference type="InterPro" id="IPR018114">
    <property type="entry name" value="TRYPSIN_HIS"/>
</dbReference>
<evidence type="ECO:0000256" key="4">
    <source>
        <dbReference type="ARBA" id="ARBA00023157"/>
    </source>
</evidence>
<evidence type="ECO:0000313" key="7">
    <source>
        <dbReference type="EMBL" id="VVC91713.1"/>
    </source>
</evidence>
<dbReference type="EMBL" id="FZQP02001114">
    <property type="protein sequence ID" value="VVC91713.1"/>
    <property type="molecule type" value="Genomic_DNA"/>
</dbReference>
<dbReference type="InterPro" id="IPR050430">
    <property type="entry name" value="Peptidase_S1"/>
</dbReference>
<evidence type="ECO:0000313" key="8">
    <source>
        <dbReference type="Proteomes" id="UP000324832"/>
    </source>
</evidence>
<dbReference type="Pfam" id="PF00089">
    <property type="entry name" value="Trypsin"/>
    <property type="match status" value="2"/>
</dbReference>
<dbReference type="InterPro" id="IPR009003">
    <property type="entry name" value="Peptidase_S1_PA"/>
</dbReference>
<organism evidence="7 8">
    <name type="scientific">Leptidea sinapis</name>
    <dbReference type="NCBI Taxonomy" id="189913"/>
    <lineage>
        <taxon>Eukaryota</taxon>
        <taxon>Metazoa</taxon>
        <taxon>Ecdysozoa</taxon>
        <taxon>Arthropoda</taxon>
        <taxon>Hexapoda</taxon>
        <taxon>Insecta</taxon>
        <taxon>Pterygota</taxon>
        <taxon>Neoptera</taxon>
        <taxon>Endopterygota</taxon>
        <taxon>Lepidoptera</taxon>
        <taxon>Glossata</taxon>
        <taxon>Ditrysia</taxon>
        <taxon>Papilionoidea</taxon>
        <taxon>Pieridae</taxon>
        <taxon>Dismorphiinae</taxon>
        <taxon>Leptidea</taxon>
    </lineage>
</organism>
<evidence type="ECO:0000256" key="2">
    <source>
        <dbReference type="ARBA" id="ARBA00022801"/>
    </source>
</evidence>
<dbReference type="PROSITE" id="PS00134">
    <property type="entry name" value="TRYPSIN_HIS"/>
    <property type="match status" value="1"/>
</dbReference>
<sequence length="368" mass="40266">MMGLIHCFTVFFIYLAVQDVNCKTRHRSKYDGKIVGGYDTTIQSIPYQVYLLLQKGDLFYQCGGSILNDMNILTAAHCLTGMERVYVRAGSTYSDQGGSFVTSRGFSQHPLYNNKTSDFDVGVIRLSKKLALDGRTMKAIRLVRSGMRLPTGSNVTVSGWGATSENGDTSETLMAVKIPIVSNSECAKSYGNSLTSRMFCAGVPQGGKDSCQEVPILPKTKARNFTWHPNYNTSTGDYDVGIVQLEKPLKLNGINEAAIRLVKSGTNIKPGTGVTVSGWGTTSENGETSDLLKEVELFVVSDEECRKHYGSRLTPRMFCAGFDRGGRDTCQIGIVSYGTGCARAHIPGVYTKIANEEIKSWIENMTKV</sequence>
<dbReference type="CDD" id="cd00190">
    <property type="entry name" value="Tryp_SPc"/>
    <property type="match status" value="1"/>
</dbReference>
<evidence type="ECO:0000256" key="3">
    <source>
        <dbReference type="ARBA" id="ARBA00022825"/>
    </source>
</evidence>
<dbReference type="PROSITE" id="PS50240">
    <property type="entry name" value="TRYPSIN_DOM"/>
    <property type="match status" value="1"/>
</dbReference>
<feature type="signal peptide" evidence="5">
    <location>
        <begin position="1"/>
        <end position="22"/>
    </location>
</feature>
<dbReference type="GO" id="GO:0004252">
    <property type="term" value="F:serine-type endopeptidase activity"/>
    <property type="evidence" value="ECO:0007669"/>
    <property type="project" value="InterPro"/>
</dbReference>
<evidence type="ECO:0000256" key="1">
    <source>
        <dbReference type="ARBA" id="ARBA00022670"/>
    </source>
</evidence>
<evidence type="ECO:0000256" key="5">
    <source>
        <dbReference type="SAM" id="SignalP"/>
    </source>
</evidence>
<keyword evidence="5" id="KW-0732">Signal</keyword>
<feature type="domain" description="Peptidase S1" evidence="6">
    <location>
        <begin position="34"/>
        <end position="367"/>
    </location>
</feature>
<protein>
    <recommendedName>
        <fullName evidence="6">Peptidase S1 domain-containing protein</fullName>
    </recommendedName>
</protein>
<dbReference type="InterPro" id="IPR043504">
    <property type="entry name" value="Peptidase_S1_PA_chymotrypsin"/>
</dbReference>
<dbReference type="InterPro" id="IPR001254">
    <property type="entry name" value="Trypsin_dom"/>
</dbReference>
<dbReference type="Proteomes" id="UP000324832">
    <property type="component" value="Unassembled WGS sequence"/>
</dbReference>
<dbReference type="GO" id="GO:0006508">
    <property type="term" value="P:proteolysis"/>
    <property type="evidence" value="ECO:0007669"/>
    <property type="project" value="UniProtKB-KW"/>
</dbReference>
<name>A0A5E4Q3N5_9NEOP</name>
<dbReference type="SMART" id="SM00020">
    <property type="entry name" value="Tryp_SPc"/>
    <property type="match status" value="1"/>
</dbReference>
<dbReference type="PANTHER" id="PTHR24276">
    <property type="entry name" value="POLYSERASE-RELATED"/>
    <property type="match status" value="1"/>
</dbReference>
<gene>
    <name evidence="7" type="ORF">LSINAPIS_LOCUS4322</name>
</gene>
<evidence type="ECO:0000259" key="6">
    <source>
        <dbReference type="PROSITE" id="PS50240"/>
    </source>
</evidence>
<dbReference type="SUPFAM" id="SSF50494">
    <property type="entry name" value="Trypsin-like serine proteases"/>
    <property type="match status" value="2"/>
</dbReference>
<dbReference type="AlphaFoldDB" id="A0A5E4Q3N5"/>
<keyword evidence="1" id="KW-0645">Protease</keyword>
<keyword evidence="3" id="KW-0720">Serine protease</keyword>
<feature type="chain" id="PRO_5022709149" description="Peptidase S1 domain-containing protein" evidence="5">
    <location>
        <begin position="23"/>
        <end position="368"/>
    </location>
</feature>
<keyword evidence="2" id="KW-0378">Hydrolase</keyword>